<dbReference type="InterPro" id="IPR011639">
    <property type="entry name" value="MethylTrfase_TaqI-like_dom"/>
</dbReference>
<feature type="compositionally biased region" description="Polar residues" evidence="8">
    <location>
        <begin position="398"/>
        <end position="452"/>
    </location>
</feature>
<dbReference type="EMBL" id="DF820459">
    <property type="protein sequence ID" value="GAK52757.1"/>
    <property type="molecule type" value="Genomic_DNA"/>
</dbReference>
<evidence type="ECO:0000256" key="3">
    <source>
        <dbReference type="ARBA" id="ARBA00022679"/>
    </source>
</evidence>
<reference evidence="11" key="1">
    <citation type="journal article" date="2015" name="PeerJ">
        <title>First genomic representation of candidate bacterial phylum KSB3 points to enhanced environmental sensing as a trigger of wastewater bulking.</title>
        <authorList>
            <person name="Sekiguchi Y."/>
            <person name="Ohashi A."/>
            <person name="Parks D.H."/>
            <person name="Yamauchi T."/>
            <person name="Tyson G.W."/>
            <person name="Hugenholtz P."/>
        </authorList>
    </citation>
    <scope>NUCLEOTIDE SEQUENCE [LARGE SCALE GENOMIC DNA]</scope>
</reference>
<evidence type="ECO:0000256" key="5">
    <source>
        <dbReference type="ARBA" id="ARBA00022747"/>
    </source>
</evidence>
<evidence type="ECO:0000256" key="4">
    <source>
        <dbReference type="ARBA" id="ARBA00022691"/>
    </source>
</evidence>
<dbReference type="InterPro" id="IPR050953">
    <property type="entry name" value="N4_N6_ade-DNA_methylase"/>
</dbReference>
<dbReference type="GO" id="GO:0009007">
    <property type="term" value="F:site-specific DNA-methyltransferase (adenine-specific) activity"/>
    <property type="evidence" value="ECO:0007669"/>
    <property type="project" value="UniProtKB-EC"/>
</dbReference>
<feature type="domain" description="Type II methyltransferase M.TaqI-like" evidence="9">
    <location>
        <begin position="560"/>
        <end position="869"/>
    </location>
</feature>
<dbReference type="GO" id="GO:0003677">
    <property type="term" value="F:DNA binding"/>
    <property type="evidence" value="ECO:0007669"/>
    <property type="project" value="UniProtKB-KW"/>
</dbReference>
<feature type="region of interest" description="Disordered" evidence="8">
    <location>
        <begin position="397"/>
        <end position="461"/>
    </location>
</feature>
<evidence type="ECO:0000256" key="8">
    <source>
        <dbReference type="SAM" id="MobiDB-lite"/>
    </source>
</evidence>
<evidence type="ECO:0000256" key="6">
    <source>
        <dbReference type="ARBA" id="ARBA00023125"/>
    </source>
</evidence>
<evidence type="ECO:0000259" key="10">
    <source>
        <dbReference type="Pfam" id="PF12950"/>
    </source>
</evidence>
<keyword evidence="5" id="KW-0680">Restriction system</keyword>
<name>A0A0S6VZP6_9BACT</name>
<sequence length="1227" mass="139426">MDTKQLQTHLQQKYDRDTWRRVLESVFASVYFLNTPAPFSLANSHVAECHQTGVIRLHDGKNIALFEARLDDGVHLLRNRVGVRNLMTRFIDETQTHGVLVVYDQGTANYRLTFVARESGITPQGEWVAFETASKRFTYVLGEGETCRTAAERLALLAAKKAAAGLSDVIDAFSVERLSKEFFSRYKTHYQAFVEYLTASNFRQSAFRGDDKAIRDFVKKLLGRIVFLHFLQKKGWLGATDDAYANGDRQFMQQFWNASGKRETFYAEHLRRLFFDALNNNRREQDAFTMPDGAVVKIPYLNGGLFDKDQIEERTEYLTFPSALFDALFAFFGEYNFTIDENDPEEREVGIDPEMLGHIFENLLEDNKDKGAFYTPKEIVQYMTQESLIEYLYAGLTRQPTPNPSQEGTPTPNPSQEGTPTPNPSQEGTPTPNPSQEGTPTPNPSQEGNYQETPLLGGDGGGLRKPLEYFIRYKLKGDELPEAEQGNAAQFYRAQFAFMQRYGAAIDRLLDAVKICDPAIGSGAFPMGLLNEIYHCKLLLNNTYTPADRAAIKRRIIEHSIYGVDLEKGAVDIARLRFWLALIVEEATPTPLPNLDYKIVVGDSLISKFQDHVIEIKWDAQSDASGQGGLLGSKAEERKRDLLKRVTERQRAFFHAAAAAKPALAQDIRDLKIDLLIAQLDAMIAQDGEHHAPKGTGKANQKQMERFLKTEGWKQAKDALVDLKQRPDKPFDHFDWKLDFPEILNPALVPLLNEGNSAQTPFLGGAKGGLREPGFDIVIGNPPYVQLQKNGGTLAKRYQDAGFQTFERTGDLYCLFYEQGHRLLNPNGRLCFITSNKWMRAGYGESMRTFFLANATPKILIDFGDAPLFENATTYTNILLFSKRAAMPQPCRAFDLSREIRIEERLSPFLETLNGHYRAELTAERYLIVNDAEYRIKQKVEKAGVPLKEWDIQINYGIKTGYNEAFIIDGATHAKLIAADPKSAEIIKPILRGKDIKRYQVDFQDIYVIATFPALKVDIEQYPAVKAYLKQFGRRLEQSGETYYDESGEEIKCRKKTGNKWFETQDQIGYYQDFEKEKIVWAEIVFDSAFYYDKDAYYMEATGFIMTGENVGFLVALLNSRLLTYAFKHYFSGGDLRGDTFRYKKAFLEQLPIIQVSQNQQLQFKNLVEQIQSAKQHGNDTAVLEREIDLMIYTLYDLTYDEARTVDPALSLSRADYDALPVGHSVL</sequence>
<evidence type="ECO:0000256" key="2">
    <source>
        <dbReference type="ARBA" id="ARBA00022603"/>
    </source>
</evidence>
<dbReference type="PANTHER" id="PTHR33841">
    <property type="entry name" value="DNA METHYLTRANSFERASE YEEA-RELATED"/>
    <property type="match status" value="1"/>
</dbReference>
<accession>A0A0S6VZP6</accession>
<dbReference type="InterPro" id="IPR029063">
    <property type="entry name" value="SAM-dependent_MTases_sf"/>
</dbReference>
<comment type="catalytic activity">
    <reaction evidence="7">
        <text>a 2'-deoxyadenosine in DNA + S-adenosyl-L-methionine = an N(6)-methyl-2'-deoxyadenosine in DNA + S-adenosyl-L-homocysteine + H(+)</text>
        <dbReference type="Rhea" id="RHEA:15197"/>
        <dbReference type="Rhea" id="RHEA-COMP:12418"/>
        <dbReference type="Rhea" id="RHEA-COMP:12419"/>
        <dbReference type="ChEBI" id="CHEBI:15378"/>
        <dbReference type="ChEBI" id="CHEBI:57856"/>
        <dbReference type="ChEBI" id="CHEBI:59789"/>
        <dbReference type="ChEBI" id="CHEBI:90615"/>
        <dbReference type="ChEBI" id="CHEBI:90616"/>
        <dbReference type="EC" id="2.1.1.72"/>
    </reaction>
</comment>
<dbReference type="HOGENOM" id="CLU_002539_1_1_0"/>
<gene>
    <name evidence="11" type="ORF">U14_04013</name>
</gene>
<dbReference type="AlphaFoldDB" id="A0A0S6VZP6"/>
<dbReference type="GO" id="GO:0009307">
    <property type="term" value="P:DNA restriction-modification system"/>
    <property type="evidence" value="ECO:0007669"/>
    <property type="project" value="UniProtKB-KW"/>
</dbReference>
<dbReference type="Pfam" id="PF12950">
    <property type="entry name" value="TaqI_C"/>
    <property type="match status" value="1"/>
</dbReference>
<dbReference type="InterPro" id="IPR002052">
    <property type="entry name" value="DNA_methylase_N6_adenine_CS"/>
</dbReference>
<keyword evidence="4" id="KW-0949">S-adenosyl-L-methionine</keyword>
<dbReference type="Pfam" id="PF07669">
    <property type="entry name" value="Eco57I"/>
    <property type="match status" value="1"/>
</dbReference>
<dbReference type="SUPFAM" id="SSF53335">
    <property type="entry name" value="S-adenosyl-L-methionine-dependent methyltransferases"/>
    <property type="match status" value="1"/>
</dbReference>
<keyword evidence="3" id="KW-0808">Transferase</keyword>
<evidence type="ECO:0000259" key="9">
    <source>
        <dbReference type="Pfam" id="PF07669"/>
    </source>
</evidence>
<evidence type="ECO:0000313" key="11">
    <source>
        <dbReference type="EMBL" id="GAK52757.1"/>
    </source>
</evidence>
<dbReference type="GO" id="GO:0032259">
    <property type="term" value="P:methylation"/>
    <property type="evidence" value="ECO:0007669"/>
    <property type="project" value="UniProtKB-KW"/>
</dbReference>
<keyword evidence="2 11" id="KW-0489">Methyltransferase</keyword>
<evidence type="ECO:0000313" key="12">
    <source>
        <dbReference type="Proteomes" id="UP000030700"/>
    </source>
</evidence>
<protein>
    <recommendedName>
        <fullName evidence="1">site-specific DNA-methyltransferase (adenine-specific)</fullName>
        <ecNumber evidence="1">2.1.1.72</ecNumber>
    </recommendedName>
</protein>
<dbReference type="Gene3D" id="3.40.50.150">
    <property type="entry name" value="Vaccinia Virus protein VP39"/>
    <property type="match status" value="2"/>
</dbReference>
<dbReference type="PANTHER" id="PTHR33841:SF1">
    <property type="entry name" value="DNA METHYLTRANSFERASE A"/>
    <property type="match status" value="1"/>
</dbReference>
<dbReference type="Proteomes" id="UP000030700">
    <property type="component" value="Unassembled WGS sequence"/>
</dbReference>
<dbReference type="EC" id="2.1.1.72" evidence="1"/>
<keyword evidence="12" id="KW-1185">Reference proteome</keyword>
<evidence type="ECO:0000256" key="1">
    <source>
        <dbReference type="ARBA" id="ARBA00011900"/>
    </source>
</evidence>
<dbReference type="STRING" id="1499966.U14_04013"/>
<evidence type="ECO:0000256" key="7">
    <source>
        <dbReference type="ARBA" id="ARBA00047942"/>
    </source>
</evidence>
<dbReference type="PRINTS" id="PR00507">
    <property type="entry name" value="N12N6MTFRASE"/>
</dbReference>
<feature type="domain" description="TaqI-like C-terminal specificity" evidence="10">
    <location>
        <begin position="988"/>
        <end position="1153"/>
    </location>
</feature>
<proteinExistence type="predicted"/>
<organism evidence="11">
    <name type="scientific">Candidatus Moduliflexus flocculans</name>
    <dbReference type="NCBI Taxonomy" id="1499966"/>
    <lineage>
        <taxon>Bacteria</taxon>
        <taxon>Candidatus Moduliflexota</taxon>
        <taxon>Candidatus Moduliflexia</taxon>
        <taxon>Candidatus Moduliflexales</taxon>
        <taxon>Candidatus Moduliflexaceae</taxon>
    </lineage>
</organism>
<keyword evidence="6" id="KW-0238">DNA-binding</keyword>
<dbReference type="InterPro" id="IPR025931">
    <property type="entry name" value="TaqI_C"/>
</dbReference>
<dbReference type="PROSITE" id="PS00092">
    <property type="entry name" value="N6_MTASE"/>
    <property type="match status" value="1"/>
</dbReference>